<feature type="compositionally biased region" description="Basic and acidic residues" evidence="6">
    <location>
        <begin position="341"/>
        <end position="350"/>
    </location>
</feature>
<evidence type="ECO:0000256" key="2">
    <source>
        <dbReference type="ARBA" id="ARBA00022884"/>
    </source>
</evidence>
<dbReference type="Ensembl" id="ENSCAFT00030044820.1">
    <property type="protein sequence ID" value="ENSCAFP00030039131.1"/>
    <property type="gene ID" value="ENSCAFG00030024361.1"/>
</dbReference>
<sequence length="392" mass="42827">MVEADRPGKLFIGGLSIETNEKTLEAVFGKYGCIVEVLLMRDQETNKSRGFAFITFESPADAKDAAKDMNGKSLDGKAIKVEQANKPSFESGGRRKPPPSPRNRCHLRSVRCGRGGSGGARGHSSRGGHLDDGEYTLNLNMSSSKGPFPVKRGPSSRSRGPPPKRSAPSAPGHSSRGIGGRGPVSHGRENYRGPSRKEPVSSRRNDYVSPRDDSYNAKDSYSSRDYPSSRDTKDYAPPSRDYSYRYCSHSTSRDEHYSRGYSDRDSYGGGRNRDYSEHSSGGSYRESYENYGTSRGVPPTRGPPLSYGGSNRNDDSSCTRDGYGGGRESYSSSRGDLYISSREHGGRQERGFPLSMERGYPAPRESYSSSSYGGSRGGRGGNRSERGGHSRY</sequence>
<proteinExistence type="predicted"/>
<evidence type="ECO:0000256" key="1">
    <source>
        <dbReference type="ARBA" id="ARBA00004123"/>
    </source>
</evidence>
<reference evidence="8" key="1">
    <citation type="submission" date="2025-08" db="UniProtKB">
        <authorList>
            <consortium name="Ensembl"/>
        </authorList>
    </citation>
    <scope>IDENTIFICATION</scope>
</reference>
<dbReference type="GO" id="GO:1990904">
    <property type="term" value="C:ribonucleoprotein complex"/>
    <property type="evidence" value="ECO:0007669"/>
    <property type="project" value="UniProtKB-KW"/>
</dbReference>
<dbReference type="Proteomes" id="UP000694429">
    <property type="component" value="Unassembled WGS sequence"/>
</dbReference>
<keyword evidence="4" id="KW-0687">Ribonucleoprotein</keyword>
<name>A0A8C0PBK6_CANLF</name>
<protein>
    <recommendedName>
        <fullName evidence="7">RRM domain-containing protein</fullName>
    </recommendedName>
</protein>
<evidence type="ECO:0000256" key="5">
    <source>
        <dbReference type="PROSITE-ProRule" id="PRU00176"/>
    </source>
</evidence>
<evidence type="ECO:0000259" key="7">
    <source>
        <dbReference type="PROSITE" id="PS50102"/>
    </source>
</evidence>
<dbReference type="RefSeq" id="XP_038307336.1">
    <property type="nucleotide sequence ID" value="XM_038451408.1"/>
</dbReference>
<evidence type="ECO:0000256" key="4">
    <source>
        <dbReference type="ARBA" id="ARBA00023274"/>
    </source>
</evidence>
<dbReference type="InterPro" id="IPR000504">
    <property type="entry name" value="RRM_dom"/>
</dbReference>
<evidence type="ECO:0000256" key="3">
    <source>
        <dbReference type="ARBA" id="ARBA00023242"/>
    </source>
</evidence>
<dbReference type="Gene3D" id="3.30.70.330">
    <property type="match status" value="1"/>
</dbReference>
<dbReference type="SUPFAM" id="SSF54928">
    <property type="entry name" value="RNA-binding domain, RBD"/>
    <property type="match status" value="1"/>
</dbReference>
<dbReference type="GO" id="GO:0003723">
    <property type="term" value="F:RNA binding"/>
    <property type="evidence" value="ECO:0007669"/>
    <property type="project" value="UniProtKB-UniRule"/>
</dbReference>
<dbReference type="AlphaFoldDB" id="A0A8C0PBK6"/>
<dbReference type="InterPro" id="IPR050441">
    <property type="entry name" value="RBM"/>
</dbReference>
<dbReference type="GeneID" id="119868769"/>
<feature type="compositionally biased region" description="Basic and acidic residues" evidence="6">
    <location>
        <begin position="186"/>
        <end position="216"/>
    </location>
</feature>
<dbReference type="InterPro" id="IPR035979">
    <property type="entry name" value="RBD_domain_sf"/>
</dbReference>
<feature type="compositionally biased region" description="Basic and acidic residues" evidence="6">
    <location>
        <begin position="251"/>
        <end position="277"/>
    </location>
</feature>
<dbReference type="SMART" id="SM00361">
    <property type="entry name" value="RRM_1"/>
    <property type="match status" value="1"/>
</dbReference>
<dbReference type="GO" id="GO:0005634">
    <property type="term" value="C:nucleus"/>
    <property type="evidence" value="ECO:0007669"/>
    <property type="project" value="UniProtKB-SubCell"/>
</dbReference>
<keyword evidence="2 5" id="KW-0694">RNA-binding</keyword>
<comment type="subcellular location">
    <subcellularLocation>
        <location evidence="1">Nucleus</location>
    </subcellularLocation>
</comment>
<evidence type="ECO:0000313" key="8">
    <source>
        <dbReference type="Ensembl" id="ENSCAFP00030039131.1"/>
    </source>
</evidence>
<feature type="compositionally biased region" description="Basic and acidic residues" evidence="6">
    <location>
        <begin position="382"/>
        <end position="392"/>
    </location>
</feature>
<dbReference type="CDD" id="cd12382">
    <property type="entry name" value="RRM_RBMX_like"/>
    <property type="match status" value="1"/>
</dbReference>
<feature type="compositionally biased region" description="Basic and acidic residues" evidence="6">
    <location>
        <begin position="63"/>
        <end position="80"/>
    </location>
</feature>
<dbReference type="InterPro" id="IPR012604">
    <property type="entry name" value="RBM1CTR"/>
</dbReference>
<dbReference type="PANTHER" id="PTHR48034">
    <property type="entry name" value="TRANSFORMER-2 SEX-DETERMINING PROTEIN-RELATED"/>
    <property type="match status" value="1"/>
</dbReference>
<keyword evidence="3" id="KW-0539">Nucleus</keyword>
<dbReference type="FunFam" id="3.30.70.330:FF:000119">
    <property type="entry name" value="RNA-binding motif protein, X chromosome"/>
    <property type="match status" value="1"/>
</dbReference>
<evidence type="ECO:0000313" key="9">
    <source>
        <dbReference type="Proteomes" id="UP000694429"/>
    </source>
</evidence>
<dbReference type="Pfam" id="PF08081">
    <property type="entry name" value="RBM1CTR"/>
    <property type="match status" value="1"/>
</dbReference>
<gene>
    <name evidence="8" type="primary">LOC119868769</name>
</gene>
<dbReference type="InterPro" id="IPR012677">
    <property type="entry name" value="Nucleotide-bd_a/b_plait_sf"/>
</dbReference>
<dbReference type="Pfam" id="PF00076">
    <property type="entry name" value="RRM_1"/>
    <property type="match status" value="1"/>
</dbReference>
<evidence type="ECO:0000256" key="6">
    <source>
        <dbReference type="SAM" id="MobiDB-lite"/>
    </source>
</evidence>
<dbReference type="SMART" id="SM00360">
    <property type="entry name" value="RRM"/>
    <property type="match status" value="1"/>
</dbReference>
<organism evidence="8 9">
    <name type="scientific">Canis lupus familiaris</name>
    <name type="common">Dog</name>
    <name type="synonym">Canis familiaris</name>
    <dbReference type="NCBI Taxonomy" id="9615"/>
    <lineage>
        <taxon>Eukaryota</taxon>
        <taxon>Metazoa</taxon>
        <taxon>Chordata</taxon>
        <taxon>Craniata</taxon>
        <taxon>Vertebrata</taxon>
        <taxon>Euteleostomi</taxon>
        <taxon>Mammalia</taxon>
        <taxon>Eutheria</taxon>
        <taxon>Laurasiatheria</taxon>
        <taxon>Carnivora</taxon>
        <taxon>Caniformia</taxon>
        <taxon>Canidae</taxon>
        <taxon>Canis</taxon>
    </lineage>
</organism>
<feature type="region of interest" description="Disordered" evidence="6">
    <location>
        <begin position="63"/>
        <end position="392"/>
    </location>
</feature>
<dbReference type="PROSITE" id="PS50102">
    <property type="entry name" value="RRM"/>
    <property type="match status" value="1"/>
</dbReference>
<feature type="domain" description="RRM" evidence="7">
    <location>
        <begin position="8"/>
        <end position="86"/>
    </location>
</feature>
<dbReference type="InterPro" id="IPR003954">
    <property type="entry name" value="RRM_euk-type"/>
</dbReference>
<accession>A0A8C0PBK6</accession>
<feature type="compositionally biased region" description="Low complexity" evidence="6">
    <location>
        <begin position="364"/>
        <end position="373"/>
    </location>
</feature>